<evidence type="ECO:0000259" key="2">
    <source>
        <dbReference type="SMART" id="SM00355"/>
    </source>
</evidence>
<gene>
    <name evidence="3" type="ORF">J5N97_015900</name>
</gene>
<feature type="compositionally biased region" description="Basic and acidic residues" evidence="1">
    <location>
        <begin position="1"/>
        <end position="25"/>
    </location>
</feature>
<dbReference type="EMBL" id="JAGGNH010000004">
    <property type="protein sequence ID" value="KAJ0973935.1"/>
    <property type="molecule type" value="Genomic_DNA"/>
</dbReference>
<evidence type="ECO:0000313" key="4">
    <source>
        <dbReference type="Proteomes" id="UP001085076"/>
    </source>
</evidence>
<reference evidence="3" key="2">
    <citation type="journal article" date="2022" name="Hortic Res">
        <title>The genome of Dioscorea zingiberensis sheds light on the biosynthesis, origin and evolution of the medicinally important diosgenin saponins.</title>
        <authorList>
            <person name="Li Y."/>
            <person name="Tan C."/>
            <person name="Li Z."/>
            <person name="Guo J."/>
            <person name="Li S."/>
            <person name="Chen X."/>
            <person name="Wang C."/>
            <person name="Dai X."/>
            <person name="Yang H."/>
            <person name="Song W."/>
            <person name="Hou L."/>
            <person name="Xu J."/>
            <person name="Tong Z."/>
            <person name="Xu A."/>
            <person name="Yuan X."/>
            <person name="Wang W."/>
            <person name="Yang Q."/>
            <person name="Chen L."/>
            <person name="Sun Z."/>
            <person name="Wang K."/>
            <person name="Pan B."/>
            <person name="Chen J."/>
            <person name="Bao Y."/>
            <person name="Liu F."/>
            <person name="Qi X."/>
            <person name="Gang D.R."/>
            <person name="Wen J."/>
            <person name="Li J."/>
        </authorList>
    </citation>
    <scope>NUCLEOTIDE SEQUENCE</scope>
    <source>
        <strain evidence="3">Dzin_1.0</strain>
    </source>
</reference>
<proteinExistence type="predicted"/>
<dbReference type="AlphaFoldDB" id="A0A9D5HEW8"/>
<name>A0A9D5HEW8_9LILI</name>
<keyword evidence="4" id="KW-1185">Reference proteome</keyword>
<dbReference type="SMART" id="SM00355">
    <property type="entry name" value="ZnF_C2H2"/>
    <property type="match status" value="2"/>
</dbReference>
<dbReference type="Gene3D" id="3.30.160.60">
    <property type="entry name" value="Classic Zinc Finger"/>
    <property type="match status" value="1"/>
</dbReference>
<feature type="compositionally biased region" description="Basic and acidic residues" evidence="1">
    <location>
        <begin position="76"/>
        <end position="87"/>
    </location>
</feature>
<accession>A0A9D5HEW8</accession>
<evidence type="ECO:0000313" key="3">
    <source>
        <dbReference type="EMBL" id="KAJ0973935.1"/>
    </source>
</evidence>
<dbReference type="InterPro" id="IPR013087">
    <property type="entry name" value="Znf_C2H2_type"/>
</dbReference>
<dbReference type="Proteomes" id="UP001085076">
    <property type="component" value="Miscellaneous, Linkage group lg04"/>
</dbReference>
<organism evidence="3 4">
    <name type="scientific">Dioscorea zingiberensis</name>
    <dbReference type="NCBI Taxonomy" id="325984"/>
    <lineage>
        <taxon>Eukaryota</taxon>
        <taxon>Viridiplantae</taxon>
        <taxon>Streptophyta</taxon>
        <taxon>Embryophyta</taxon>
        <taxon>Tracheophyta</taxon>
        <taxon>Spermatophyta</taxon>
        <taxon>Magnoliopsida</taxon>
        <taxon>Liliopsida</taxon>
        <taxon>Dioscoreales</taxon>
        <taxon>Dioscoreaceae</taxon>
        <taxon>Dioscorea</taxon>
    </lineage>
</organism>
<reference evidence="3" key="1">
    <citation type="submission" date="2021-03" db="EMBL/GenBank/DDBJ databases">
        <authorList>
            <person name="Li Z."/>
            <person name="Yang C."/>
        </authorList>
    </citation>
    <scope>NUCLEOTIDE SEQUENCE</scope>
    <source>
        <strain evidence="3">Dzin_1.0</strain>
        <tissue evidence="3">Leaf</tissue>
    </source>
</reference>
<evidence type="ECO:0000256" key="1">
    <source>
        <dbReference type="SAM" id="MobiDB-lite"/>
    </source>
</evidence>
<feature type="domain" description="C2H2-type" evidence="2">
    <location>
        <begin position="49"/>
        <end position="73"/>
    </location>
</feature>
<feature type="region of interest" description="Disordered" evidence="1">
    <location>
        <begin position="76"/>
        <end position="100"/>
    </location>
</feature>
<sequence length="145" mass="15889">MSSSRSKEAIGKQQEVNKPEDKDGAGDAASSGDKKNPTKKRKTVPFTLLQCEICGEEIYTNPLGLAVHKTRMHPGWEKKEKAGDHAESSNPTKKPKLTGDDATAAIRLLKCDICGKEMYTTLHGLKTHKGVLHRGWDRKDMSSSG</sequence>
<protein>
    <recommendedName>
        <fullName evidence="2">C2H2-type domain-containing protein</fullName>
    </recommendedName>
</protein>
<comment type="caution">
    <text evidence="3">The sequence shown here is derived from an EMBL/GenBank/DDBJ whole genome shotgun (WGS) entry which is preliminary data.</text>
</comment>
<feature type="region of interest" description="Disordered" evidence="1">
    <location>
        <begin position="1"/>
        <end position="42"/>
    </location>
</feature>
<feature type="domain" description="C2H2-type" evidence="2">
    <location>
        <begin position="109"/>
        <end position="133"/>
    </location>
</feature>